<dbReference type="PRINTS" id="PR00412">
    <property type="entry name" value="EPOXHYDRLASE"/>
</dbReference>
<comment type="caution">
    <text evidence="6">The sequence shown here is derived from an EMBL/GenBank/DDBJ whole genome shotgun (WGS) entry which is preliminary data.</text>
</comment>
<dbReference type="AlphaFoldDB" id="A0A3L7AR58"/>
<reference evidence="6 7" key="1">
    <citation type="submission" date="2018-10" db="EMBL/GenBank/DDBJ databases">
        <authorList>
            <person name="Li J."/>
        </authorList>
    </citation>
    <scope>NUCLEOTIDE SEQUENCE [LARGE SCALE GENOMIC DNA]</scope>
    <source>
        <strain evidence="6 7">JCM 11654</strain>
    </source>
</reference>
<protein>
    <submittedName>
        <fullName evidence="6">Epoxide hydrolase</fullName>
    </submittedName>
</protein>
<evidence type="ECO:0000256" key="1">
    <source>
        <dbReference type="ARBA" id="ARBA00010088"/>
    </source>
</evidence>
<evidence type="ECO:0000256" key="4">
    <source>
        <dbReference type="PIRSR" id="PIRSR001112-1"/>
    </source>
</evidence>
<evidence type="ECO:0000259" key="5">
    <source>
        <dbReference type="Pfam" id="PF06441"/>
    </source>
</evidence>
<dbReference type="GO" id="GO:0004301">
    <property type="term" value="F:epoxide hydrolase activity"/>
    <property type="evidence" value="ECO:0007669"/>
    <property type="project" value="TreeGrafter"/>
</dbReference>
<gene>
    <name evidence="6" type="ORF">D9V34_06965</name>
</gene>
<dbReference type="GO" id="GO:0097176">
    <property type="term" value="P:epoxide metabolic process"/>
    <property type="evidence" value="ECO:0007669"/>
    <property type="project" value="TreeGrafter"/>
</dbReference>
<evidence type="ECO:0000313" key="6">
    <source>
        <dbReference type="EMBL" id="RLP82979.1"/>
    </source>
</evidence>
<dbReference type="PANTHER" id="PTHR21661:SF35">
    <property type="entry name" value="EPOXIDE HYDROLASE"/>
    <property type="match status" value="1"/>
</dbReference>
<keyword evidence="7" id="KW-1185">Reference proteome</keyword>
<evidence type="ECO:0000313" key="7">
    <source>
        <dbReference type="Proteomes" id="UP000269438"/>
    </source>
</evidence>
<name>A0A3L7AR58_9MICO</name>
<keyword evidence="3 6" id="KW-0378">Hydrolase</keyword>
<dbReference type="OrthoDB" id="27092at2"/>
<dbReference type="PIRSF" id="PIRSF001112">
    <property type="entry name" value="Epoxide_hydrolase"/>
    <property type="match status" value="1"/>
</dbReference>
<dbReference type="EMBL" id="RCUY01000005">
    <property type="protein sequence ID" value="RLP82979.1"/>
    <property type="molecule type" value="Genomic_DNA"/>
</dbReference>
<dbReference type="InterPro" id="IPR010497">
    <property type="entry name" value="Epoxide_hydro_N"/>
</dbReference>
<feature type="active site" description="Proton donor" evidence="4">
    <location>
        <position position="289"/>
    </location>
</feature>
<keyword evidence="2" id="KW-0058">Aromatic hydrocarbons catabolism</keyword>
<sequence>MNTSAPTPTTSAALDDLTARIRGTRLIANPWAGDSARGIPGERFARLLRTWSEDFDWRAHERRIRAYPWEIVGVGERALRVIHRRSTTPDAPTVVLLHGWPDSVLRFERVLPLLEDVNVVIPALPGFPFAPPLEGAPVSTADIAGMVAEAMTALGYARFVISAGDVGGTVAELLAAAHPERVSALHLTNLAAARAGMIDPTTATPEELAFAAVAGGWRQAHGGFVAEQATRPGTVTTILGDSPAALLAWMGEKLIDWAGSAGSFTYDDLLTWVSAVWHTGTAGTALSTYTVPVVLPARIETPTVYSAFAGDFMHAPRAFVERFVNLTALIEHPAGGHFAAWEAPAAYVEDLRRALALG</sequence>
<evidence type="ECO:0000256" key="2">
    <source>
        <dbReference type="ARBA" id="ARBA00022797"/>
    </source>
</evidence>
<proteinExistence type="inferred from homology"/>
<feature type="domain" description="Epoxide hydrolase N-terminal" evidence="5">
    <location>
        <begin position="10"/>
        <end position="107"/>
    </location>
</feature>
<dbReference type="PANTHER" id="PTHR21661">
    <property type="entry name" value="EPOXIDE HYDROLASE 1-RELATED"/>
    <property type="match status" value="1"/>
</dbReference>
<organism evidence="6 7">
    <name type="scientific">Mycetocola lacteus</name>
    <dbReference type="NCBI Taxonomy" id="76637"/>
    <lineage>
        <taxon>Bacteria</taxon>
        <taxon>Bacillati</taxon>
        <taxon>Actinomycetota</taxon>
        <taxon>Actinomycetes</taxon>
        <taxon>Micrococcales</taxon>
        <taxon>Microbacteriaceae</taxon>
        <taxon>Mycetocola</taxon>
    </lineage>
</organism>
<dbReference type="Pfam" id="PF06441">
    <property type="entry name" value="EHN"/>
    <property type="match status" value="1"/>
</dbReference>
<dbReference type="InterPro" id="IPR029058">
    <property type="entry name" value="AB_hydrolase_fold"/>
</dbReference>
<comment type="similarity">
    <text evidence="1">Belongs to the peptidase S33 family.</text>
</comment>
<dbReference type="SUPFAM" id="SSF53474">
    <property type="entry name" value="alpha/beta-Hydrolases"/>
    <property type="match status" value="1"/>
</dbReference>
<feature type="active site" description="Nucleophile" evidence="4">
    <location>
        <position position="165"/>
    </location>
</feature>
<accession>A0A3L7AR58</accession>
<dbReference type="RefSeq" id="WP_121688117.1">
    <property type="nucleotide sequence ID" value="NZ_RCUY01000005.1"/>
</dbReference>
<dbReference type="Proteomes" id="UP000269438">
    <property type="component" value="Unassembled WGS sequence"/>
</dbReference>
<feature type="active site" description="Proton acceptor" evidence="4">
    <location>
        <position position="337"/>
    </location>
</feature>
<dbReference type="InterPro" id="IPR016292">
    <property type="entry name" value="Epoxide_hydrolase"/>
</dbReference>
<dbReference type="InterPro" id="IPR000639">
    <property type="entry name" value="Epox_hydrolase-like"/>
</dbReference>
<evidence type="ECO:0000256" key="3">
    <source>
        <dbReference type="ARBA" id="ARBA00022801"/>
    </source>
</evidence>
<dbReference type="Gene3D" id="3.40.50.1820">
    <property type="entry name" value="alpha/beta hydrolase"/>
    <property type="match status" value="1"/>
</dbReference>